<dbReference type="Proteomes" id="UP000243406">
    <property type="component" value="Unassembled WGS sequence"/>
</dbReference>
<sequence>MQLKAKNLGFGYRKDEWIFRNKDFEIESGEIVGISGYSGCGKTTFGKVLCSYYKPIEGSLLLDSNEITLKDYNPIQMIFQHPEKSVNPRWKMKRILEEAYTPSEDILDMLGIEADWMDRWPIELSGGELQRFCVARALSPETKFIIADEMTTMLDGITQAKIWESLLEISIAMNIGLVVISHEKELLKKLCDRIEPFE</sequence>
<dbReference type="InterPro" id="IPR050319">
    <property type="entry name" value="ABC_transp_ATP-bind"/>
</dbReference>
<evidence type="ECO:0000256" key="4">
    <source>
        <dbReference type="ARBA" id="ARBA00022840"/>
    </source>
</evidence>
<keyword evidence="7" id="KW-1185">Reference proteome</keyword>
<keyword evidence="3" id="KW-0547">Nucleotide-binding</keyword>
<keyword evidence="4 6" id="KW-0067">ATP-binding</keyword>
<evidence type="ECO:0000256" key="2">
    <source>
        <dbReference type="ARBA" id="ARBA00022448"/>
    </source>
</evidence>
<dbReference type="PANTHER" id="PTHR43776:SF7">
    <property type="entry name" value="D,D-DIPEPTIDE TRANSPORT ATP-BINDING PROTEIN DDPF-RELATED"/>
    <property type="match status" value="1"/>
</dbReference>
<dbReference type="PROSITE" id="PS50893">
    <property type="entry name" value="ABC_TRANSPORTER_2"/>
    <property type="match status" value="1"/>
</dbReference>
<dbReference type="PROSITE" id="PS00211">
    <property type="entry name" value="ABC_TRANSPORTER_1"/>
    <property type="match status" value="1"/>
</dbReference>
<dbReference type="OrthoDB" id="9806285at2"/>
<dbReference type="GO" id="GO:0016887">
    <property type="term" value="F:ATP hydrolysis activity"/>
    <property type="evidence" value="ECO:0007669"/>
    <property type="project" value="InterPro"/>
</dbReference>
<proteinExistence type="inferred from homology"/>
<protein>
    <submittedName>
        <fullName evidence="6">Peptide/nickel transport system ATP-binding protein</fullName>
    </submittedName>
</protein>
<dbReference type="SMART" id="SM00382">
    <property type="entry name" value="AAA"/>
    <property type="match status" value="1"/>
</dbReference>
<organism evidence="6 7">
    <name type="scientific">Acetoanaerobium noterae</name>
    <dbReference type="NCBI Taxonomy" id="745369"/>
    <lineage>
        <taxon>Bacteria</taxon>
        <taxon>Bacillati</taxon>
        <taxon>Bacillota</taxon>
        <taxon>Clostridia</taxon>
        <taxon>Peptostreptococcales</taxon>
        <taxon>Filifactoraceae</taxon>
        <taxon>Acetoanaerobium</taxon>
    </lineage>
</organism>
<evidence type="ECO:0000313" key="6">
    <source>
        <dbReference type="EMBL" id="SKB44884.1"/>
    </source>
</evidence>
<dbReference type="EMBL" id="FUYN01000003">
    <property type="protein sequence ID" value="SKB44884.1"/>
    <property type="molecule type" value="Genomic_DNA"/>
</dbReference>
<dbReference type="Pfam" id="PF00005">
    <property type="entry name" value="ABC_tran"/>
    <property type="match status" value="1"/>
</dbReference>
<dbReference type="GO" id="GO:0055085">
    <property type="term" value="P:transmembrane transport"/>
    <property type="evidence" value="ECO:0007669"/>
    <property type="project" value="UniProtKB-ARBA"/>
</dbReference>
<dbReference type="Gene3D" id="3.40.50.300">
    <property type="entry name" value="P-loop containing nucleotide triphosphate hydrolases"/>
    <property type="match status" value="1"/>
</dbReference>
<dbReference type="PANTHER" id="PTHR43776">
    <property type="entry name" value="TRANSPORT ATP-BINDING PROTEIN"/>
    <property type="match status" value="1"/>
</dbReference>
<dbReference type="InterPro" id="IPR003439">
    <property type="entry name" value="ABC_transporter-like_ATP-bd"/>
</dbReference>
<feature type="domain" description="ABC transporter" evidence="5">
    <location>
        <begin position="3"/>
        <end position="198"/>
    </location>
</feature>
<dbReference type="GO" id="GO:0005524">
    <property type="term" value="F:ATP binding"/>
    <property type="evidence" value="ECO:0007669"/>
    <property type="project" value="UniProtKB-KW"/>
</dbReference>
<evidence type="ECO:0000313" key="7">
    <source>
        <dbReference type="Proteomes" id="UP000243406"/>
    </source>
</evidence>
<reference evidence="7" key="1">
    <citation type="submission" date="2017-02" db="EMBL/GenBank/DDBJ databases">
        <authorList>
            <person name="Varghese N."/>
            <person name="Submissions S."/>
        </authorList>
    </citation>
    <scope>NUCLEOTIDE SEQUENCE [LARGE SCALE GENOMIC DNA]</scope>
    <source>
        <strain evidence="7">ATCC 35199</strain>
    </source>
</reference>
<evidence type="ECO:0000256" key="3">
    <source>
        <dbReference type="ARBA" id="ARBA00022741"/>
    </source>
</evidence>
<evidence type="ECO:0000259" key="5">
    <source>
        <dbReference type="PROSITE" id="PS50893"/>
    </source>
</evidence>
<dbReference type="InterPro" id="IPR003593">
    <property type="entry name" value="AAA+_ATPase"/>
</dbReference>
<keyword evidence="2" id="KW-0813">Transport</keyword>
<dbReference type="AlphaFoldDB" id="A0A1T5BC57"/>
<name>A0A1T5BC57_9FIRM</name>
<dbReference type="SUPFAM" id="SSF52540">
    <property type="entry name" value="P-loop containing nucleoside triphosphate hydrolases"/>
    <property type="match status" value="1"/>
</dbReference>
<evidence type="ECO:0000256" key="1">
    <source>
        <dbReference type="ARBA" id="ARBA00005417"/>
    </source>
</evidence>
<accession>A0A1T5BC57</accession>
<dbReference type="InterPro" id="IPR017871">
    <property type="entry name" value="ABC_transporter-like_CS"/>
</dbReference>
<gene>
    <name evidence="6" type="ORF">SAMN02745120_1524</name>
</gene>
<dbReference type="InterPro" id="IPR027417">
    <property type="entry name" value="P-loop_NTPase"/>
</dbReference>
<comment type="similarity">
    <text evidence="1">Belongs to the ABC transporter superfamily.</text>
</comment>
<dbReference type="RefSeq" id="WP_079589401.1">
    <property type="nucleotide sequence ID" value="NZ_FUYN01000003.1"/>
</dbReference>